<dbReference type="EMBL" id="WBXO01000001">
    <property type="protein sequence ID" value="KAB2954325.1"/>
    <property type="molecule type" value="Genomic_DNA"/>
</dbReference>
<dbReference type="RefSeq" id="WP_151617771.1">
    <property type="nucleotide sequence ID" value="NZ_WBXO01000001.1"/>
</dbReference>
<dbReference type="Pfam" id="PF11823">
    <property type="entry name" value="Se_S_carrier"/>
    <property type="match status" value="1"/>
</dbReference>
<dbReference type="Proteomes" id="UP000468766">
    <property type="component" value="Unassembled WGS sequence"/>
</dbReference>
<keyword evidence="3" id="KW-1185">Reference proteome</keyword>
<accession>A0A6I0EU64</accession>
<gene>
    <name evidence="2" type="ORF">F9B85_01120</name>
</gene>
<organism evidence="2 3">
    <name type="scientific">Heliorestis acidaminivorans</name>
    <dbReference type="NCBI Taxonomy" id="553427"/>
    <lineage>
        <taxon>Bacteria</taxon>
        <taxon>Bacillati</taxon>
        <taxon>Bacillota</taxon>
        <taxon>Clostridia</taxon>
        <taxon>Eubacteriales</taxon>
        <taxon>Heliobacteriaceae</taxon>
        <taxon>Heliorestis</taxon>
    </lineage>
</organism>
<feature type="domain" description="Putative Se/S carrier protein-like" evidence="1">
    <location>
        <begin position="14"/>
        <end position="71"/>
    </location>
</feature>
<dbReference type="OrthoDB" id="3192849at2"/>
<protein>
    <submittedName>
        <fullName evidence="2">DUF3343 domain-containing protein</fullName>
    </submittedName>
</protein>
<evidence type="ECO:0000313" key="3">
    <source>
        <dbReference type="Proteomes" id="UP000468766"/>
    </source>
</evidence>
<evidence type="ECO:0000313" key="2">
    <source>
        <dbReference type="EMBL" id="KAB2954325.1"/>
    </source>
</evidence>
<reference evidence="2 3" key="1">
    <citation type="submission" date="2019-10" db="EMBL/GenBank/DDBJ databases">
        <title>Whole-genome sequence of the extremophile Heliorestis acidaminivorans DSM 24790.</title>
        <authorList>
            <person name="Kyndt J.A."/>
            <person name="Meyer T.E."/>
        </authorList>
    </citation>
    <scope>NUCLEOTIDE SEQUENCE [LARGE SCALE GENOMIC DNA]</scope>
    <source>
        <strain evidence="2 3">DSM 24790</strain>
    </source>
</reference>
<sequence length="106" mass="12034">MSKKELWRKKKYPLIIFNSTQEAIAGEKILEENKIDCLIIPTPRELSNGCGLSLRIAHASIPITIRTMKEKAMNGTLFLWEESQGIWKPQAEEESSKGYLSTAPEK</sequence>
<dbReference type="InterPro" id="IPR021778">
    <property type="entry name" value="Se/S_carrier-like"/>
</dbReference>
<evidence type="ECO:0000259" key="1">
    <source>
        <dbReference type="Pfam" id="PF11823"/>
    </source>
</evidence>
<proteinExistence type="predicted"/>
<name>A0A6I0EU64_9FIRM</name>
<comment type="caution">
    <text evidence="2">The sequence shown here is derived from an EMBL/GenBank/DDBJ whole genome shotgun (WGS) entry which is preliminary data.</text>
</comment>
<dbReference type="AlphaFoldDB" id="A0A6I0EU64"/>